<sequence length="440" mass="50612">MRRNTNPHRLTRSTRDWRWKVPFLACILVTAATMGSAVCGLFGYLSGIYELPPVDPGSASLPGDVEDYIFVESQLERLYGRTSDSYGMGEVPRFAYLISGTKDDGRRIMRTLRAVYHPRNQYILHLDVKASAEERSEVMTFVESDPMFREVKNVRVMQPNSVTYKGPTMIASTLQAVSIMLRESSAWDWFINLSASDYPLVTQDDLLSVFSNVTRNFNFIEHRRLADWKLNQRAKPVVIDPGVYTSEMSDLLFTSQRRSMPTSFKLFTVGSAWAMLTRDFLEYCILGWDSLPRTVFMYYTNFISSPEGYYHTVICNSRYYQNTTINHDLHYIAWDNPPKQHPRYLSMTDFDDMVKSNAPFARKFPSEDPILDKIDVEILHRSSHQFVHGGWCRNSSSNDGSDPCSMRGDDSVLRPGAGAERLRELLRKLMSEEFQSKQCL</sequence>
<accession>A0ACB9RWM0</accession>
<evidence type="ECO:0000313" key="1">
    <source>
        <dbReference type="EMBL" id="KAI4383305.1"/>
    </source>
</evidence>
<protein>
    <submittedName>
        <fullName evidence="1">Uncharacterized protein</fullName>
    </submittedName>
</protein>
<dbReference type="EMBL" id="CM042882">
    <property type="protein sequence ID" value="KAI4383305.1"/>
    <property type="molecule type" value="Genomic_DNA"/>
</dbReference>
<evidence type="ECO:0000313" key="2">
    <source>
        <dbReference type="Proteomes" id="UP001057402"/>
    </source>
</evidence>
<comment type="caution">
    <text evidence="1">The sequence shown here is derived from an EMBL/GenBank/DDBJ whole genome shotgun (WGS) entry which is preliminary data.</text>
</comment>
<name>A0ACB9RWM0_9MYRT</name>
<dbReference type="Proteomes" id="UP001057402">
    <property type="component" value="Chromosome 3"/>
</dbReference>
<organism evidence="1 2">
    <name type="scientific">Melastoma candidum</name>
    <dbReference type="NCBI Taxonomy" id="119954"/>
    <lineage>
        <taxon>Eukaryota</taxon>
        <taxon>Viridiplantae</taxon>
        <taxon>Streptophyta</taxon>
        <taxon>Embryophyta</taxon>
        <taxon>Tracheophyta</taxon>
        <taxon>Spermatophyta</taxon>
        <taxon>Magnoliopsida</taxon>
        <taxon>eudicotyledons</taxon>
        <taxon>Gunneridae</taxon>
        <taxon>Pentapetalae</taxon>
        <taxon>rosids</taxon>
        <taxon>malvids</taxon>
        <taxon>Myrtales</taxon>
        <taxon>Melastomataceae</taxon>
        <taxon>Melastomatoideae</taxon>
        <taxon>Melastomateae</taxon>
        <taxon>Melastoma</taxon>
    </lineage>
</organism>
<reference evidence="2" key="1">
    <citation type="journal article" date="2023" name="Front. Plant Sci.">
        <title>Chromosomal-level genome assembly of Melastoma candidum provides insights into trichome evolution.</title>
        <authorList>
            <person name="Zhong Y."/>
            <person name="Wu W."/>
            <person name="Sun C."/>
            <person name="Zou P."/>
            <person name="Liu Y."/>
            <person name="Dai S."/>
            <person name="Zhou R."/>
        </authorList>
    </citation>
    <scope>NUCLEOTIDE SEQUENCE [LARGE SCALE GENOMIC DNA]</scope>
</reference>
<keyword evidence="2" id="KW-1185">Reference proteome</keyword>
<gene>
    <name evidence="1" type="ORF">MLD38_009159</name>
</gene>
<proteinExistence type="predicted"/>